<dbReference type="AlphaFoldDB" id="A0A7W9FDY7"/>
<evidence type="ECO:0000313" key="2">
    <source>
        <dbReference type="Proteomes" id="UP000545037"/>
    </source>
</evidence>
<protein>
    <recommendedName>
        <fullName evidence="3">DNA-binding protein</fullName>
    </recommendedName>
</protein>
<comment type="caution">
    <text evidence="1">The sequence shown here is derived from an EMBL/GenBank/DDBJ whole genome shotgun (WGS) entry which is preliminary data.</text>
</comment>
<reference evidence="1 2" key="1">
    <citation type="submission" date="2020-08" db="EMBL/GenBank/DDBJ databases">
        <title>Genomic Encyclopedia of Type Strains, Phase IV (KMG-IV): sequencing the most valuable type-strain genomes for metagenomic binning, comparative biology and taxonomic classification.</title>
        <authorList>
            <person name="Goeker M."/>
        </authorList>
    </citation>
    <scope>NUCLEOTIDE SEQUENCE [LARGE SCALE GENOMIC DNA]</scope>
    <source>
        <strain evidence="1 2">DSM 4737</strain>
    </source>
</reference>
<accession>A0A7W9FDY7</accession>
<gene>
    <name evidence="1" type="ORF">GGR13_001321</name>
</gene>
<sequence length="93" mass="10212">MTLEVSAEPSDGQAAPAAWLTRAEASACLERRGIRMKPATLARLFSTGGDGPPCRHIRGRPFYPEDVLEAWADTQITELRTSAPPKKARRHGR</sequence>
<dbReference type="EMBL" id="JACHOR010000002">
    <property type="protein sequence ID" value="MBB5745737.1"/>
    <property type="molecule type" value="Genomic_DNA"/>
</dbReference>
<evidence type="ECO:0008006" key="3">
    <source>
        <dbReference type="Google" id="ProtNLM"/>
    </source>
</evidence>
<dbReference type="Proteomes" id="UP000545037">
    <property type="component" value="Unassembled WGS sequence"/>
</dbReference>
<proteinExistence type="predicted"/>
<keyword evidence="2" id="KW-1185">Reference proteome</keyword>
<dbReference type="RefSeq" id="WP_183212701.1">
    <property type="nucleotide sequence ID" value="NZ_JACHOR010000002.1"/>
</dbReference>
<organism evidence="1 2">
    <name type="scientific">Brevundimonas variabilis</name>
    <dbReference type="NCBI Taxonomy" id="74312"/>
    <lineage>
        <taxon>Bacteria</taxon>
        <taxon>Pseudomonadati</taxon>
        <taxon>Pseudomonadota</taxon>
        <taxon>Alphaproteobacteria</taxon>
        <taxon>Caulobacterales</taxon>
        <taxon>Caulobacteraceae</taxon>
        <taxon>Brevundimonas</taxon>
    </lineage>
</organism>
<evidence type="ECO:0000313" key="1">
    <source>
        <dbReference type="EMBL" id="MBB5745737.1"/>
    </source>
</evidence>
<name>A0A7W9FDY7_9CAUL</name>